<evidence type="ECO:0000313" key="2">
    <source>
        <dbReference type="EMBL" id="VVE55130.1"/>
    </source>
</evidence>
<evidence type="ECO:0000313" key="3">
    <source>
        <dbReference type="Proteomes" id="UP000383971"/>
    </source>
</evidence>
<evidence type="ECO:0000256" key="1">
    <source>
        <dbReference type="SAM" id="Phobius"/>
    </source>
</evidence>
<organism evidence="2 3">
    <name type="scientific">Pandoraea communis</name>
    <dbReference type="NCBI Taxonomy" id="2508297"/>
    <lineage>
        <taxon>Bacteria</taxon>
        <taxon>Pseudomonadati</taxon>
        <taxon>Pseudomonadota</taxon>
        <taxon>Betaproteobacteria</taxon>
        <taxon>Burkholderiales</taxon>
        <taxon>Burkholderiaceae</taxon>
        <taxon>Pandoraea</taxon>
    </lineage>
</organism>
<dbReference type="EMBL" id="CABPSE010000029">
    <property type="protein sequence ID" value="VVE55130.1"/>
    <property type="molecule type" value="Genomic_DNA"/>
</dbReference>
<protein>
    <submittedName>
        <fullName evidence="2">Uncharacterized protein</fullName>
    </submittedName>
</protein>
<keyword evidence="1" id="KW-0812">Transmembrane</keyword>
<name>A0A5E4Z469_9BURK</name>
<feature type="transmembrane region" description="Helical" evidence="1">
    <location>
        <begin position="68"/>
        <end position="89"/>
    </location>
</feature>
<dbReference type="Proteomes" id="UP000383971">
    <property type="component" value="Unassembled WGS sequence"/>
</dbReference>
<gene>
    <name evidence="2" type="ORF">PCO31111_05016</name>
</gene>
<feature type="transmembrane region" description="Helical" evidence="1">
    <location>
        <begin position="27"/>
        <end position="48"/>
    </location>
</feature>
<keyword evidence="1" id="KW-0472">Membrane</keyword>
<sequence>MVVGAALFCGATWLGSYVKRRFYLDTFPVAVGLLVAFLLIASPQLLAALNGGNELPWERPPVNAVTVLQLRLLAQFVGGVFAWIAIEYFDRRW</sequence>
<reference evidence="2 3" key="1">
    <citation type="submission" date="2019-08" db="EMBL/GenBank/DDBJ databases">
        <authorList>
            <person name="Peeters C."/>
        </authorList>
    </citation>
    <scope>NUCLEOTIDE SEQUENCE [LARGE SCALE GENOMIC DNA]</scope>
    <source>
        <strain evidence="2 3">LMG 31111</strain>
    </source>
</reference>
<accession>A0A5E4Z469</accession>
<keyword evidence="1" id="KW-1133">Transmembrane helix</keyword>
<dbReference type="AlphaFoldDB" id="A0A5E4Z469"/>
<proteinExistence type="predicted"/>
<keyword evidence="3" id="KW-1185">Reference proteome</keyword>